<evidence type="ECO:0000256" key="4">
    <source>
        <dbReference type="PROSITE-ProRule" id="PRU00409"/>
    </source>
</evidence>
<evidence type="ECO:0000256" key="2">
    <source>
        <dbReference type="ARBA" id="ARBA00022741"/>
    </source>
</evidence>
<dbReference type="OMA" id="WGEINDD"/>
<dbReference type="Gene3D" id="3.30.470.20">
    <property type="entry name" value="ATP-grasp fold, B domain"/>
    <property type="match status" value="1"/>
</dbReference>
<dbReference type="PANTHER" id="PTHR43585:SF2">
    <property type="entry name" value="ATP-GRASP ENZYME FSQD"/>
    <property type="match status" value="1"/>
</dbReference>
<dbReference type="InterPro" id="IPR052032">
    <property type="entry name" value="ATP-dep_AA_Ligase"/>
</dbReference>
<dbReference type="EMBL" id="KL659586">
    <property type="protein sequence ID" value="KFA69269.1"/>
    <property type="molecule type" value="Genomic_DNA"/>
</dbReference>
<dbReference type="GO" id="GO:0046872">
    <property type="term" value="F:metal ion binding"/>
    <property type="evidence" value="ECO:0007669"/>
    <property type="project" value="InterPro"/>
</dbReference>
<evidence type="ECO:0000256" key="3">
    <source>
        <dbReference type="ARBA" id="ARBA00022840"/>
    </source>
</evidence>
<gene>
    <name evidence="6" type="ORF">S40285_08823</name>
</gene>
<evidence type="ECO:0000259" key="5">
    <source>
        <dbReference type="PROSITE" id="PS50975"/>
    </source>
</evidence>
<dbReference type="Pfam" id="PF13535">
    <property type="entry name" value="ATP-grasp_4"/>
    <property type="match status" value="1"/>
</dbReference>
<reference evidence="6 7" key="1">
    <citation type="journal article" date="2014" name="BMC Genomics">
        <title>Comparative genome sequencing reveals chemotype-specific gene clusters in the toxigenic black mold Stachybotrys.</title>
        <authorList>
            <person name="Semeiks J."/>
            <person name="Borek D."/>
            <person name="Otwinowski Z."/>
            <person name="Grishin N.V."/>
        </authorList>
    </citation>
    <scope>NUCLEOTIDE SEQUENCE [LARGE SCALE GENOMIC DNA]</scope>
    <source>
        <strain evidence="6 7">IBT 40285</strain>
    </source>
</reference>
<name>A0A084QZ84_STAC4</name>
<dbReference type="GO" id="GO:0016874">
    <property type="term" value="F:ligase activity"/>
    <property type="evidence" value="ECO:0007669"/>
    <property type="project" value="UniProtKB-KW"/>
</dbReference>
<dbReference type="Proteomes" id="UP000028524">
    <property type="component" value="Unassembled WGS sequence"/>
</dbReference>
<dbReference type="Gene3D" id="3.40.50.20">
    <property type="match status" value="1"/>
</dbReference>
<feature type="domain" description="ATP-grasp" evidence="5">
    <location>
        <begin position="322"/>
        <end position="559"/>
    </location>
</feature>
<dbReference type="GO" id="GO:0005524">
    <property type="term" value="F:ATP binding"/>
    <property type="evidence" value="ECO:0007669"/>
    <property type="project" value="UniProtKB-UniRule"/>
</dbReference>
<keyword evidence="7" id="KW-1185">Reference proteome</keyword>
<dbReference type="SUPFAM" id="SSF56059">
    <property type="entry name" value="Glutathione synthetase ATP-binding domain-like"/>
    <property type="match status" value="1"/>
</dbReference>
<dbReference type="HOGENOM" id="CLU_017280_0_0_1"/>
<keyword evidence="1" id="KW-0436">Ligase</keyword>
<dbReference type="PROSITE" id="PS50975">
    <property type="entry name" value="ATP_GRASP"/>
    <property type="match status" value="1"/>
</dbReference>
<dbReference type="AlphaFoldDB" id="A0A084QZ84"/>
<dbReference type="STRING" id="1283841.A0A084QZ84"/>
<dbReference type="InterPro" id="IPR011761">
    <property type="entry name" value="ATP-grasp"/>
</dbReference>
<organism evidence="6 7">
    <name type="scientific">Stachybotrys chlorohalonatus (strain IBT 40285)</name>
    <dbReference type="NCBI Taxonomy" id="1283841"/>
    <lineage>
        <taxon>Eukaryota</taxon>
        <taxon>Fungi</taxon>
        <taxon>Dikarya</taxon>
        <taxon>Ascomycota</taxon>
        <taxon>Pezizomycotina</taxon>
        <taxon>Sordariomycetes</taxon>
        <taxon>Hypocreomycetidae</taxon>
        <taxon>Hypocreales</taxon>
        <taxon>Stachybotryaceae</taxon>
        <taxon>Stachybotrys</taxon>
    </lineage>
</organism>
<evidence type="ECO:0000313" key="6">
    <source>
        <dbReference type="EMBL" id="KFA69269.1"/>
    </source>
</evidence>
<keyword evidence="3 4" id="KW-0067">ATP-binding</keyword>
<dbReference type="Pfam" id="PF18130">
    <property type="entry name" value="ATPgrasp_N"/>
    <property type="match status" value="1"/>
</dbReference>
<dbReference type="OrthoDB" id="434648at2759"/>
<dbReference type="Gene3D" id="3.30.1490.20">
    <property type="entry name" value="ATP-grasp fold, A domain"/>
    <property type="match status" value="1"/>
</dbReference>
<dbReference type="InterPro" id="IPR013815">
    <property type="entry name" value="ATP_grasp_subdomain_1"/>
</dbReference>
<sequence length="677" mass="74212">MADTKTSLSSWGIRLQSDKSNVHAILIPSRSGAPPASPASGCWSLDFHAVSADQAFDLPGVSLLTLDDAELSTFPVQYRRLLTADLSAALASSKAQDSVTVLRLLFAVSPGTPVRSDYIEYRLRDAPTIHSVRSFLDPLAPATGSQIASTLGPVSLELLRQSLGGLIGQGDSLETTIQALDSEIDFRLSVPWLAPTRSAPQRKRILWVQGRASIGSSEQFYLAAQALGIILVVADAPGHWMQDPAGPHAHLREAFVELNIDGDVGLAQRIVDVVQAYPERIDGIVTISDSRLLHVARACEVLGLPTEKSDAYAIACDKGATRRLVESENGRGGESFVLEEAGELEAELAKREASLRFPMIVKPRAGWNSDCVQRVENTEELRAAVRRASERHAASALESKGVVVEPYIDGPEVDADMAILDGEVLFSYITDDFPCSGDLDRGISGLNFQETVMDVPSALPEDEQNILRDSLPRTIQRCGFASGIFHCEARVRDSRVYYRPREDNGILDLHPKDEGIQEQQEPSCYLHEINARSPGYANTVAALLAHGVDYYAIRLLLALGYEREEEKQRIRALARPFRGAQPQYTPAIAVLPPTRAGTMASEDCVLDFLEANPDLKKHVVWYETVKEKGDTVQGPDSSELWMLGNVTVASRKGRKEAVEIAYSLRKRFDYKLLEDEA</sequence>
<dbReference type="PANTHER" id="PTHR43585">
    <property type="entry name" value="FUMIPYRROLE BIOSYNTHESIS PROTEIN C"/>
    <property type="match status" value="1"/>
</dbReference>
<evidence type="ECO:0000256" key="1">
    <source>
        <dbReference type="ARBA" id="ARBA00022598"/>
    </source>
</evidence>
<dbReference type="InterPro" id="IPR041472">
    <property type="entry name" value="BL00235/CARNS1_N"/>
</dbReference>
<protein>
    <recommendedName>
        <fullName evidence="5">ATP-grasp domain-containing protein</fullName>
    </recommendedName>
</protein>
<evidence type="ECO:0000313" key="7">
    <source>
        <dbReference type="Proteomes" id="UP000028524"/>
    </source>
</evidence>
<dbReference type="InParanoid" id="A0A084QZ84"/>
<accession>A0A084QZ84</accession>
<keyword evidence="2 4" id="KW-0547">Nucleotide-binding</keyword>
<proteinExistence type="predicted"/>